<protein>
    <submittedName>
        <fullName evidence="2">Uncharacterized protein</fullName>
    </submittedName>
</protein>
<dbReference type="EMBL" id="BJHV01000001">
    <property type="protein sequence ID" value="GDY41247.1"/>
    <property type="molecule type" value="Genomic_DNA"/>
</dbReference>
<evidence type="ECO:0000313" key="3">
    <source>
        <dbReference type="Proteomes" id="UP000299290"/>
    </source>
</evidence>
<feature type="region of interest" description="Disordered" evidence="1">
    <location>
        <begin position="113"/>
        <end position="145"/>
    </location>
</feature>
<comment type="caution">
    <text evidence="2">The sequence shown here is derived from an EMBL/GenBank/DDBJ whole genome shotgun (WGS) entry which is preliminary data.</text>
</comment>
<name>A0A4D4K4J9_9ACTN</name>
<keyword evidence="3" id="KW-1185">Reference proteome</keyword>
<dbReference type="Proteomes" id="UP000299290">
    <property type="component" value="Unassembled WGS sequence"/>
</dbReference>
<proteinExistence type="predicted"/>
<gene>
    <name evidence="2" type="ORF">SANT12839_021290</name>
</gene>
<sequence>MLTSRVWRRDRNGFFPTGTRGLPGVISSLSVAGHVPRSRDHGGMEALIRLAVHGTGQCPPRACDVGIWGWAGIRDGSREPDVVLACVGDLLTRGCQPPHSCIADHVLELAVRDSGAAPSGPEERDVRSVARDPQPPPARVDDAGH</sequence>
<evidence type="ECO:0000313" key="2">
    <source>
        <dbReference type="EMBL" id="GDY41247.1"/>
    </source>
</evidence>
<dbReference type="AlphaFoldDB" id="A0A4D4K4J9"/>
<accession>A0A4D4K4J9</accession>
<evidence type="ECO:0000256" key="1">
    <source>
        <dbReference type="SAM" id="MobiDB-lite"/>
    </source>
</evidence>
<feature type="compositionally biased region" description="Basic and acidic residues" evidence="1">
    <location>
        <begin position="121"/>
        <end position="130"/>
    </location>
</feature>
<organism evidence="2 3">
    <name type="scientific">Streptomyces antimycoticus</name>
    <dbReference type="NCBI Taxonomy" id="68175"/>
    <lineage>
        <taxon>Bacteria</taxon>
        <taxon>Bacillati</taxon>
        <taxon>Actinomycetota</taxon>
        <taxon>Actinomycetes</taxon>
        <taxon>Kitasatosporales</taxon>
        <taxon>Streptomycetaceae</taxon>
        <taxon>Streptomyces</taxon>
        <taxon>Streptomyces violaceusniger group</taxon>
    </lineage>
</organism>
<reference evidence="2 3" key="1">
    <citation type="journal article" date="2020" name="Int. J. Syst. Evol. Microbiol.">
        <title>Reclassification of Streptomyces castelarensis and Streptomyces sporoclivatus as later heterotypic synonyms of Streptomyces antimycoticus.</title>
        <authorList>
            <person name="Komaki H."/>
            <person name="Tamura T."/>
        </authorList>
    </citation>
    <scope>NUCLEOTIDE SEQUENCE [LARGE SCALE GENOMIC DNA]</scope>
    <source>
        <strain evidence="2 3">NBRC 12839</strain>
    </source>
</reference>